<accession>A0ABP9FVD1</accession>
<sequence length="181" mass="19265">MTQHSELSTSRRRPALLGVCFAAGAIIGVLGTMLHGNIWVIGEPSSGLILPWGAVLALLILLLALLWSGMTAGSLTEPMLMGATTFTVASIAYLWPGPDQLVVHYTPIAWEQLPGPVLASALWWLGSALITCVAMILTKWLLMKDALQQKQAAAAQAQAHLRGEDHQPPSSLAPYPGGPQR</sequence>
<keyword evidence="2" id="KW-0812">Transmembrane</keyword>
<evidence type="ECO:0000256" key="2">
    <source>
        <dbReference type="SAM" id="Phobius"/>
    </source>
</evidence>
<dbReference type="Proteomes" id="UP001500368">
    <property type="component" value="Unassembled WGS sequence"/>
</dbReference>
<organism evidence="3 4">
    <name type="scientific">Nesterenkonia rhizosphaerae</name>
    <dbReference type="NCBI Taxonomy" id="1348272"/>
    <lineage>
        <taxon>Bacteria</taxon>
        <taxon>Bacillati</taxon>
        <taxon>Actinomycetota</taxon>
        <taxon>Actinomycetes</taxon>
        <taxon>Micrococcales</taxon>
        <taxon>Micrococcaceae</taxon>
        <taxon>Nesterenkonia</taxon>
    </lineage>
</organism>
<keyword evidence="2" id="KW-0472">Membrane</keyword>
<dbReference type="EMBL" id="BAABLW010000001">
    <property type="protein sequence ID" value="GAA4910762.1"/>
    <property type="molecule type" value="Genomic_DNA"/>
</dbReference>
<evidence type="ECO:0000313" key="4">
    <source>
        <dbReference type="Proteomes" id="UP001500368"/>
    </source>
</evidence>
<feature type="transmembrane region" description="Helical" evidence="2">
    <location>
        <begin position="121"/>
        <end position="142"/>
    </location>
</feature>
<keyword evidence="4" id="KW-1185">Reference proteome</keyword>
<proteinExistence type="predicted"/>
<reference evidence="4" key="1">
    <citation type="journal article" date="2019" name="Int. J. Syst. Evol. Microbiol.">
        <title>The Global Catalogue of Microorganisms (GCM) 10K type strain sequencing project: providing services to taxonomists for standard genome sequencing and annotation.</title>
        <authorList>
            <consortium name="The Broad Institute Genomics Platform"/>
            <consortium name="The Broad Institute Genome Sequencing Center for Infectious Disease"/>
            <person name="Wu L."/>
            <person name="Ma J."/>
        </authorList>
    </citation>
    <scope>NUCLEOTIDE SEQUENCE [LARGE SCALE GENOMIC DNA]</scope>
    <source>
        <strain evidence="4">JCM 19129</strain>
    </source>
</reference>
<protein>
    <submittedName>
        <fullName evidence="3">Uncharacterized protein</fullName>
    </submittedName>
</protein>
<evidence type="ECO:0000256" key="1">
    <source>
        <dbReference type="SAM" id="MobiDB-lite"/>
    </source>
</evidence>
<dbReference type="RefSeq" id="WP_044494184.1">
    <property type="nucleotide sequence ID" value="NZ_BAABLW010000001.1"/>
</dbReference>
<comment type="caution">
    <text evidence="3">The sequence shown here is derived from an EMBL/GenBank/DDBJ whole genome shotgun (WGS) entry which is preliminary data.</text>
</comment>
<feature type="region of interest" description="Disordered" evidence="1">
    <location>
        <begin position="157"/>
        <end position="181"/>
    </location>
</feature>
<name>A0ABP9FVD1_9MICC</name>
<feature type="transmembrane region" description="Helical" evidence="2">
    <location>
        <begin position="15"/>
        <end position="42"/>
    </location>
</feature>
<feature type="transmembrane region" description="Helical" evidence="2">
    <location>
        <begin position="48"/>
        <end position="67"/>
    </location>
</feature>
<feature type="transmembrane region" description="Helical" evidence="2">
    <location>
        <begin position="79"/>
        <end position="96"/>
    </location>
</feature>
<evidence type="ECO:0000313" key="3">
    <source>
        <dbReference type="EMBL" id="GAA4910762.1"/>
    </source>
</evidence>
<gene>
    <name evidence="3" type="ORF">GCM10025790_01090</name>
</gene>
<keyword evidence="2" id="KW-1133">Transmembrane helix</keyword>